<keyword evidence="7" id="KW-0699">rRNA-binding</keyword>
<dbReference type="InterPro" id="IPR043140">
    <property type="entry name" value="Ribosomal_uS14_sf"/>
</dbReference>
<dbReference type="GO" id="GO:0003735">
    <property type="term" value="F:structural constituent of ribosome"/>
    <property type="evidence" value="ECO:0007669"/>
    <property type="project" value="InterPro"/>
</dbReference>
<dbReference type="InterPro" id="IPR018271">
    <property type="entry name" value="Ribosomal_uS14_CS"/>
</dbReference>
<dbReference type="GO" id="GO:0019843">
    <property type="term" value="F:rRNA binding"/>
    <property type="evidence" value="ECO:0007669"/>
    <property type="project" value="UniProtKB-UniRule"/>
</dbReference>
<name>A0A117MLW7_CHLLI</name>
<dbReference type="PROSITE" id="PS00527">
    <property type="entry name" value="RIBOSOMAL_S14"/>
    <property type="match status" value="1"/>
</dbReference>
<dbReference type="OMA" id="FGLCRNQ"/>
<evidence type="ECO:0000256" key="4">
    <source>
        <dbReference type="ARBA" id="ARBA00023274"/>
    </source>
</evidence>
<dbReference type="PANTHER" id="PTHR19836:SF19">
    <property type="entry name" value="SMALL RIBOSOMAL SUBUNIT PROTEIN US14M"/>
    <property type="match status" value="1"/>
</dbReference>
<evidence type="ECO:0000256" key="5">
    <source>
        <dbReference type="ARBA" id="ARBA00035167"/>
    </source>
</evidence>
<dbReference type="AlphaFoldDB" id="A0A117MLW7"/>
<dbReference type="NCBIfam" id="NF006477">
    <property type="entry name" value="PRK08881.1"/>
    <property type="match status" value="1"/>
</dbReference>
<evidence type="ECO:0000313" key="9">
    <source>
        <dbReference type="Proteomes" id="UP000053937"/>
    </source>
</evidence>
<keyword evidence="3 7" id="KW-0689">Ribosomal protein</keyword>
<dbReference type="OrthoDB" id="9810484at2"/>
<comment type="function">
    <text evidence="1 7">Binds 16S rRNA, required for the assembly of 30S particles and may also be responsible for determining the conformation of the 16S rRNA at the A site.</text>
</comment>
<dbReference type="SUPFAM" id="SSF57716">
    <property type="entry name" value="Glucocorticoid receptor-like (DNA-binding domain)"/>
    <property type="match status" value="1"/>
</dbReference>
<evidence type="ECO:0000256" key="3">
    <source>
        <dbReference type="ARBA" id="ARBA00022980"/>
    </source>
</evidence>
<dbReference type="GO" id="GO:0005737">
    <property type="term" value="C:cytoplasm"/>
    <property type="evidence" value="ECO:0007669"/>
    <property type="project" value="UniProtKB-ARBA"/>
</dbReference>
<gene>
    <name evidence="7" type="primary">rpsN</name>
    <name evidence="8" type="ORF">ASB62_06915</name>
</gene>
<comment type="caution">
    <text evidence="8">The sequence shown here is derived from an EMBL/GenBank/DDBJ whole genome shotgun (WGS) entry which is preliminary data.</text>
</comment>
<accession>A0A117MLW7</accession>
<sequence>MAKKSIIARNEKRKKLVEKYAAKREELLKAGDYEALRKLPRDSSATRVKNRCVLTGRGRGVYEKFGLCRQMFRKFALEGKLPGVKKASW</sequence>
<evidence type="ECO:0000256" key="7">
    <source>
        <dbReference type="HAMAP-Rule" id="MF_00537"/>
    </source>
</evidence>
<keyword evidence="4 7" id="KW-0687">Ribonucleoprotein</keyword>
<dbReference type="GO" id="GO:0015935">
    <property type="term" value="C:small ribosomal subunit"/>
    <property type="evidence" value="ECO:0007669"/>
    <property type="project" value="TreeGrafter"/>
</dbReference>
<reference evidence="8 9" key="1">
    <citation type="submission" date="2015-10" db="EMBL/GenBank/DDBJ databases">
        <title>Draft Genome Sequence of Chlorobium limicola strain Frasassi Growing under Artificial Lighting in the Frasassi Cave System.</title>
        <authorList>
            <person name="Mansor M."/>
            <person name="Macalady J."/>
        </authorList>
    </citation>
    <scope>NUCLEOTIDE SEQUENCE [LARGE SCALE GENOMIC DNA]</scope>
    <source>
        <strain evidence="8 9">Frasassi</strain>
    </source>
</reference>
<dbReference type="GO" id="GO:0006412">
    <property type="term" value="P:translation"/>
    <property type="evidence" value="ECO:0007669"/>
    <property type="project" value="UniProtKB-UniRule"/>
</dbReference>
<keyword evidence="9" id="KW-1185">Reference proteome</keyword>
<comment type="subunit">
    <text evidence="6 7">Part of the 30S ribosomal subunit. Contacts proteins S3 and S10.</text>
</comment>
<dbReference type="PANTHER" id="PTHR19836">
    <property type="entry name" value="30S RIBOSOMAL PROTEIN S14"/>
    <property type="match status" value="1"/>
</dbReference>
<dbReference type="HAMAP" id="MF_00537">
    <property type="entry name" value="Ribosomal_uS14_1"/>
    <property type="match status" value="1"/>
</dbReference>
<proteinExistence type="inferred from homology"/>
<evidence type="ECO:0000313" key="8">
    <source>
        <dbReference type="EMBL" id="KUL24564.1"/>
    </source>
</evidence>
<evidence type="ECO:0000256" key="2">
    <source>
        <dbReference type="ARBA" id="ARBA00009083"/>
    </source>
</evidence>
<evidence type="ECO:0000256" key="1">
    <source>
        <dbReference type="ARBA" id="ARBA00003686"/>
    </source>
</evidence>
<dbReference type="RefSeq" id="WP_012467107.1">
    <property type="nucleotide sequence ID" value="NZ_JAAXUX010000003.1"/>
</dbReference>
<dbReference type="Gene3D" id="4.10.830.10">
    <property type="entry name" value="30s Ribosomal Protein S14, Chain N"/>
    <property type="match status" value="1"/>
</dbReference>
<dbReference type="InterPro" id="IPR023036">
    <property type="entry name" value="Ribosomal_uS14_bac/plastid"/>
</dbReference>
<organism evidence="8 9">
    <name type="scientific">Chlorobium limicola</name>
    <dbReference type="NCBI Taxonomy" id="1092"/>
    <lineage>
        <taxon>Bacteria</taxon>
        <taxon>Pseudomonadati</taxon>
        <taxon>Chlorobiota</taxon>
        <taxon>Chlorobiia</taxon>
        <taxon>Chlorobiales</taxon>
        <taxon>Chlorobiaceae</taxon>
        <taxon>Chlorobium/Pelodictyon group</taxon>
        <taxon>Chlorobium</taxon>
    </lineage>
</organism>
<dbReference type="SMR" id="A0A117MLW7"/>
<dbReference type="Pfam" id="PF00253">
    <property type="entry name" value="Ribosomal_S14"/>
    <property type="match status" value="1"/>
</dbReference>
<dbReference type="Proteomes" id="UP000053937">
    <property type="component" value="Unassembled WGS sequence"/>
</dbReference>
<evidence type="ECO:0000256" key="6">
    <source>
        <dbReference type="ARBA" id="ARBA00047110"/>
    </source>
</evidence>
<dbReference type="EMBL" id="LMBR01000170">
    <property type="protein sequence ID" value="KUL24564.1"/>
    <property type="molecule type" value="Genomic_DNA"/>
</dbReference>
<keyword evidence="7" id="KW-0694">RNA-binding</keyword>
<dbReference type="InterPro" id="IPR001209">
    <property type="entry name" value="Ribosomal_uS14"/>
</dbReference>
<comment type="similarity">
    <text evidence="2 7">Belongs to the universal ribosomal protein uS14 family.</text>
</comment>
<protein>
    <recommendedName>
        <fullName evidence="5 7">Small ribosomal subunit protein uS14</fullName>
    </recommendedName>
</protein>